<dbReference type="InterPro" id="IPR000073">
    <property type="entry name" value="AB_hydrolase_1"/>
</dbReference>
<keyword evidence="1" id="KW-1133">Transmembrane helix</keyword>
<dbReference type="PANTHER" id="PTHR43358:SF4">
    <property type="entry name" value="ALPHA_BETA HYDROLASE FOLD-1 DOMAIN-CONTAINING PROTEIN"/>
    <property type="match status" value="1"/>
</dbReference>
<sequence>MIKRIWIYLVGVIAIFVALSFLVGEVVTGSAATATETLLTDLPVESVNIPSTDEESVRGWLVNGQGGNGAILLVHSIRSNRVEMLSRARFLTAQGYHVLMIDMQAHGETPGSRITFGTRESKNVESAITFLRHRFPNERIGAIGVSLGAAAIVLARQDMRLNAVILESLHPTLEEAVENRLRLFLGEPGTLFLPILLAQIAFFTDTKTDQLSPIQHINNLNSPILFISGTNDRHTTPFETERLFAAAREPKELWIVPGAGHFNMHEYAGRTYEQEVLEFLAHYLKQPVYDE</sequence>
<dbReference type="RefSeq" id="WP_090629370.1">
    <property type="nucleotide sequence ID" value="NZ_FOCP01000006.1"/>
</dbReference>
<keyword evidence="1" id="KW-0472">Membrane</keyword>
<keyword evidence="1" id="KW-0812">Transmembrane</keyword>
<dbReference type="InterPro" id="IPR052920">
    <property type="entry name" value="DNA-binding_regulatory"/>
</dbReference>
<evidence type="ECO:0000313" key="3">
    <source>
        <dbReference type="EMBL" id="SEN02764.1"/>
    </source>
</evidence>
<dbReference type="InterPro" id="IPR029058">
    <property type="entry name" value="AB_hydrolase_fold"/>
</dbReference>
<dbReference type="EMBL" id="FOCP01000006">
    <property type="protein sequence ID" value="SEN02764.1"/>
    <property type="molecule type" value="Genomic_DNA"/>
</dbReference>
<dbReference type="SUPFAM" id="SSF53474">
    <property type="entry name" value="alpha/beta-Hydrolases"/>
    <property type="match status" value="1"/>
</dbReference>
<proteinExistence type="predicted"/>
<protein>
    <submittedName>
        <fullName evidence="3">Prolyl oligopeptidase family protein</fullName>
    </submittedName>
</protein>
<name>A0A1H8D7I9_9PROT</name>
<gene>
    <name evidence="3" type="ORF">SAMN05216325_10671</name>
</gene>
<dbReference type="STRING" id="917.SAMN05216326_10631"/>
<dbReference type="AlphaFoldDB" id="A0A1H8D7I9"/>
<accession>A0A1H8D7I9</accession>
<evidence type="ECO:0000259" key="2">
    <source>
        <dbReference type="Pfam" id="PF12697"/>
    </source>
</evidence>
<dbReference type="Proteomes" id="UP000199459">
    <property type="component" value="Unassembled WGS sequence"/>
</dbReference>
<feature type="domain" description="AB hydrolase-1" evidence="2">
    <location>
        <begin position="71"/>
        <end position="270"/>
    </location>
</feature>
<feature type="transmembrane region" description="Helical" evidence="1">
    <location>
        <begin position="5"/>
        <end position="23"/>
    </location>
</feature>
<dbReference type="OrthoDB" id="9798884at2"/>
<evidence type="ECO:0000313" key="4">
    <source>
        <dbReference type="Proteomes" id="UP000199459"/>
    </source>
</evidence>
<reference evidence="3 4" key="1">
    <citation type="submission" date="2016-10" db="EMBL/GenBank/DDBJ databases">
        <authorList>
            <person name="de Groot N.N."/>
        </authorList>
    </citation>
    <scope>NUCLEOTIDE SEQUENCE [LARGE SCALE GENOMIC DNA]</scope>
    <source>
        <strain evidence="3 4">Nm22</strain>
    </source>
</reference>
<dbReference type="PANTHER" id="PTHR43358">
    <property type="entry name" value="ALPHA/BETA-HYDROLASE"/>
    <property type="match status" value="1"/>
</dbReference>
<dbReference type="Gene3D" id="3.40.50.1820">
    <property type="entry name" value="alpha/beta hydrolase"/>
    <property type="match status" value="1"/>
</dbReference>
<evidence type="ECO:0000256" key="1">
    <source>
        <dbReference type="SAM" id="Phobius"/>
    </source>
</evidence>
<dbReference type="Pfam" id="PF12697">
    <property type="entry name" value="Abhydrolase_6"/>
    <property type="match status" value="1"/>
</dbReference>
<organism evidence="3 4">
    <name type="scientific">Nitrosomonas marina</name>
    <dbReference type="NCBI Taxonomy" id="917"/>
    <lineage>
        <taxon>Bacteria</taxon>
        <taxon>Pseudomonadati</taxon>
        <taxon>Pseudomonadota</taxon>
        <taxon>Betaproteobacteria</taxon>
        <taxon>Nitrosomonadales</taxon>
        <taxon>Nitrosomonadaceae</taxon>
        <taxon>Nitrosomonas</taxon>
    </lineage>
</organism>